<protein>
    <recommendedName>
        <fullName evidence="2">UPF0235 protein Mmar10_0052</fullName>
    </recommendedName>
</protein>
<accession>Q0ATN9</accession>
<dbReference type="AlphaFoldDB" id="Q0ATN9"/>
<comment type="similarity">
    <text evidence="1 2">Belongs to the UPF0235 family.</text>
</comment>
<dbReference type="PANTHER" id="PTHR13420">
    <property type="entry name" value="UPF0235 PROTEIN C15ORF40"/>
    <property type="match status" value="1"/>
</dbReference>
<keyword evidence="4" id="KW-1185">Reference proteome</keyword>
<organism evidence="3 4">
    <name type="scientific">Maricaulis maris (strain MCS10)</name>
    <name type="common">Caulobacter maris</name>
    <dbReference type="NCBI Taxonomy" id="394221"/>
    <lineage>
        <taxon>Bacteria</taxon>
        <taxon>Pseudomonadati</taxon>
        <taxon>Pseudomonadota</taxon>
        <taxon>Alphaproteobacteria</taxon>
        <taxon>Maricaulales</taxon>
        <taxon>Maricaulaceae</taxon>
        <taxon>Maricaulis</taxon>
    </lineage>
</organism>
<proteinExistence type="inferred from homology"/>
<dbReference type="Gene3D" id="3.30.1200.10">
    <property type="entry name" value="YggU-like"/>
    <property type="match status" value="1"/>
</dbReference>
<dbReference type="KEGG" id="mmr:Mmar10_0052"/>
<dbReference type="SMART" id="SM01152">
    <property type="entry name" value="DUF167"/>
    <property type="match status" value="1"/>
</dbReference>
<dbReference type="Pfam" id="PF02594">
    <property type="entry name" value="DUF167"/>
    <property type="match status" value="1"/>
</dbReference>
<dbReference type="Proteomes" id="UP000001964">
    <property type="component" value="Chromosome"/>
</dbReference>
<dbReference type="InterPro" id="IPR003746">
    <property type="entry name" value="DUF167"/>
</dbReference>
<evidence type="ECO:0000256" key="2">
    <source>
        <dbReference type="HAMAP-Rule" id="MF_00634"/>
    </source>
</evidence>
<gene>
    <name evidence="3" type="ordered locus">Mmar10_0052</name>
</gene>
<evidence type="ECO:0000313" key="3">
    <source>
        <dbReference type="EMBL" id="ABI64348.1"/>
    </source>
</evidence>
<dbReference type="EMBL" id="CP000449">
    <property type="protein sequence ID" value="ABI64348.1"/>
    <property type="molecule type" value="Genomic_DNA"/>
</dbReference>
<name>Q0ATN9_MARMM</name>
<sequence>MISVSSDAIAVQVRLAPGASRDCLAGSQADAAERHYLVARVRAIPEKGKANAALIALLARQLGIPKRDIDVIRGATSRMKTVRISANGPEQDRIVAQLEAFADERTPD</sequence>
<reference evidence="3 4" key="1">
    <citation type="submission" date="2006-08" db="EMBL/GenBank/DDBJ databases">
        <title>Complete sequence of Maricaulis maris MCS10.</title>
        <authorList>
            <consortium name="US DOE Joint Genome Institute"/>
            <person name="Copeland A."/>
            <person name="Lucas S."/>
            <person name="Lapidus A."/>
            <person name="Barry K."/>
            <person name="Detter J.C."/>
            <person name="Glavina del Rio T."/>
            <person name="Hammon N."/>
            <person name="Israni S."/>
            <person name="Dalin E."/>
            <person name="Tice H."/>
            <person name="Pitluck S."/>
            <person name="Saunders E."/>
            <person name="Brettin T."/>
            <person name="Bruce D."/>
            <person name="Han C."/>
            <person name="Tapia R."/>
            <person name="Gilna P."/>
            <person name="Schmutz J."/>
            <person name="Larimer F."/>
            <person name="Land M."/>
            <person name="Hauser L."/>
            <person name="Kyrpides N."/>
            <person name="Mikhailova N."/>
            <person name="Viollier P."/>
            <person name="Stephens C."/>
            <person name="Richardson P."/>
        </authorList>
    </citation>
    <scope>NUCLEOTIDE SEQUENCE [LARGE SCALE GENOMIC DNA]</scope>
    <source>
        <strain evidence="3 4">MCS10</strain>
    </source>
</reference>
<dbReference type="HAMAP" id="MF_00634">
    <property type="entry name" value="UPF0235"/>
    <property type="match status" value="1"/>
</dbReference>
<dbReference type="RefSeq" id="WP_011641995.1">
    <property type="nucleotide sequence ID" value="NC_008347.1"/>
</dbReference>
<dbReference type="OrthoDB" id="3176309at2"/>
<dbReference type="PANTHER" id="PTHR13420:SF7">
    <property type="entry name" value="UPF0235 PROTEIN C15ORF40"/>
    <property type="match status" value="1"/>
</dbReference>
<evidence type="ECO:0000256" key="1">
    <source>
        <dbReference type="ARBA" id="ARBA00010364"/>
    </source>
</evidence>
<dbReference type="InterPro" id="IPR036591">
    <property type="entry name" value="YggU-like_sf"/>
</dbReference>
<dbReference type="GO" id="GO:0005737">
    <property type="term" value="C:cytoplasm"/>
    <property type="evidence" value="ECO:0007669"/>
    <property type="project" value="TreeGrafter"/>
</dbReference>
<dbReference type="HOGENOM" id="CLU_130694_3_0_5"/>
<dbReference type="SUPFAM" id="SSF69786">
    <property type="entry name" value="YggU-like"/>
    <property type="match status" value="1"/>
</dbReference>
<dbReference type="STRING" id="394221.Mmar10_0052"/>
<dbReference type="NCBIfam" id="TIGR00251">
    <property type="entry name" value="DUF167 family protein"/>
    <property type="match status" value="1"/>
</dbReference>
<evidence type="ECO:0000313" key="4">
    <source>
        <dbReference type="Proteomes" id="UP000001964"/>
    </source>
</evidence>
<dbReference type="eggNOG" id="COG1872">
    <property type="taxonomic scope" value="Bacteria"/>
</dbReference>